<evidence type="ECO:0000313" key="2">
    <source>
        <dbReference type="EMBL" id="KAB2330236.1"/>
    </source>
</evidence>
<dbReference type="InterPro" id="IPR037523">
    <property type="entry name" value="VOC_core"/>
</dbReference>
<organism evidence="2 3">
    <name type="scientific">Cytobacillus depressus</name>
    <dbReference type="NCBI Taxonomy" id="1602942"/>
    <lineage>
        <taxon>Bacteria</taxon>
        <taxon>Bacillati</taxon>
        <taxon>Bacillota</taxon>
        <taxon>Bacilli</taxon>
        <taxon>Bacillales</taxon>
        <taxon>Bacillaceae</taxon>
        <taxon>Cytobacillus</taxon>
    </lineage>
</organism>
<dbReference type="PANTHER" id="PTHR40265">
    <property type="entry name" value="BLL2707 PROTEIN"/>
    <property type="match status" value="1"/>
</dbReference>
<reference evidence="2 3" key="1">
    <citation type="journal article" date="2016" name="Antonie Van Leeuwenhoek">
        <title>Bacillus depressus sp. nov., isolated from soil of a sunflower field.</title>
        <authorList>
            <person name="Wei X."/>
            <person name="Xin D."/>
            <person name="Xin Y."/>
            <person name="Zhang H."/>
            <person name="Wang T."/>
            <person name="Zhang J."/>
        </authorList>
    </citation>
    <scope>NUCLEOTIDE SEQUENCE [LARGE SCALE GENOMIC DNA]</scope>
    <source>
        <strain evidence="2 3">BZ1</strain>
    </source>
</reference>
<name>A0A6L3V1U1_9BACI</name>
<keyword evidence="3" id="KW-1185">Reference proteome</keyword>
<proteinExistence type="predicted"/>
<feature type="domain" description="VOC" evidence="1">
    <location>
        <begin position="4"/>
        <end position="145"/>
    </location>
</feature>
<dbReference type="AlphaFoldDB" id="A0A6L3V1U1"/>
<dbReference type="PROSITE" id="PS51819">
    <property type="entry name" value="VOC"/>
    <property type="match status" value="1"/>
</dbReference>
<gene>
    <name evidence="2" type="ORF">F7731_20885</name>
</gene>
<comment type="caution">
    <text evidence="2">The sequence shown here is derived from an EMBL/GenBank/DDBJ whole genome shotgun (WGS) entry which is preliminary data.</text>
</comment>
<dbReference type="Proteomes" id="UP000481030">
    <property type="component" value="Unassembled WGS sequence"/>
</dbReference>
<dbReference type="PANTHER" id="PTHR40265:SF1">
    <property type="entry name" value="GLYOXALASE-LIKE DOMAIN-CONTAINING PROTEIN"/>
    <property type="match status" value="1"/>
</dbReference>
<protein>
    <submittedName>
        <fullName evidence="2">VOC family protein</fullName>
    </submittedName>
</protein>
<dbReference type="OrthoDB" id="9111355at2"/>
<dbReference type="Gene3D" id="3.10.180.10">
    <property type="entry name" value="2,3-Dihydroxybiphenyl 1,2-Dioxygenase, domain 1"/>
    <property type="match status" value="2"/>
</dbReference>
<dbReference type="RefSeq" id="WP_151536728.1">
    <property type="nucleotide sequence ID" value="NZ_WBOS01000015.1"/>
</dbReference>
<evidence type="ECO:0000259" key="1">
    <source>
        <dbReference type="PROSITE" id="PS51819"/>
    </source>
</evidence>
<dbReference type="InterPro" id="IPR025870">
    <property type="entry name" value="Glyoxalase-like_dom"/>
</dbReference>
<sequence length="265" mass="30356">MELQFDHIVHFIEGHPKKAIKEWQKQGIQGAMGGSHEKWGTYNSLLYARTSYIEFLAMENKVNAETCDNPLISQLVSDLHNGEGIGQICFRTTNIEKLKKELEEKGCSTLPIFPGSRKRQDGSIIHWKMLFIKGESTLPFPFFIEWGQSDEVRFKELKEMDMIDGKLEKHQIKSILFACRNAEQSASEWSRLFDFPIKSIGLDSVSSLKKATVLSGNTEIIFCEPLNEEGMIYHTLQSRGERPFSIQFGPQLFHGTFSLYGSFYQ</sequence>
<accession>A0A6L3V1U1</accession>
<dbReference type="Pfam" id="PF13468">
    <property type="entry name" value="Glyoxalase_3"/>
    <property type="match status" value="1"/>
</dbReference>
<dbReference type="EMBL" id="WBOS01000015">
    <property type="protein sequence ID" value="KAB2330236.1"/>
    <property type="molecule type" value="Genomic_DNA"/>
</dbReference>
<evidence type="ECO:0000313" key="3">
    <source>
        <dbReference type="Proteomes" id="UP000481030"/>
    </source>
</evidence>
<dbReference type="InterPro" id="IPR029068">
    <property type="entry name" value="Glyas_Bleomycin-R_OHBP_Dase"/>
</dbReference>
<dbReference type="SUPFAM" id="SSF54593">
    <property type="entry name" value="Glyoxalase/Bleomycin resistance protein/Dihydroxybiphenyl dioxygenase"/>
    <property type="match status" value="1"/>
</dbReference>